<dbReference type="GO" id="GO:0036498">
    <property type="term" value="P:IRE1-mediated unfolded protein response"/>
    <property type="evidence" value="ECO:0007669"/>
    <property type="project" value="TreeGrafter"/>
</dbReference>
<dbReference type="GO" id="GO:0004674">
    <property type="term" value="F:protein serine/threonine kinase activity"/>
    <property type="evidence" value="ECO:0007669"/>
    <property type="project" value="InterPro"/>
</dbReference>
<dbReference type="GO" id="GO:1990604">
    <property type="term" value="C:IRE1-TRAF2-ASK1 complex"/>
    <property type="evidence" value="ECO:0007669"/>
    <property type="project" value="TreeGrafter"/>
</dbReference>
<evidence type="ECO:0000256" key="2">
    <source>
        <dbReference type="ARBA" id="ARBA00022741"/>
    </source>
</evidence>
<dbReference type="AlphaFoldDB" id="A0A2G9U7E7"/>
<dbReference type="EMBL" id="KZ348430">
    <property type="protein sequence ID" value="PIO66197.1"/>
    <property type="molecule type" value="Genomic_DNA"/>
</dbReference>
<dbReference type="InterPro" id="IPR010513">
    <property type="entry name" value="KEN_dom"/>
</dbReference>
<dbReference type="Gene3D" id="1.20.1440.180">
    <property type="entry name" value="KEN domain"/>
    <property type="match status" value="1"/>
</dbReference>
<dbReference type="SMART" id="SM00580">
    <property type="entry name" value="PUG"/>
    <property type="match status" value="1"/>
</dbReference>
<evidence type="ECO:0000313" key="6">
    <source>
        <dbReference type="Proteomes" id="UP000230423"/>
    </source>
</evidence>
<dbReference type="GO" id="GO:0051082">
    <property type="term" value="F:unfolded protein binding"/>
    <property type="evidence" value="ECO:0007669"/>
    <property type="project" value="TreeGrafter"/>
</dbReference>
<keyword evidence="2" id="KW-0547">Nucleotide-binding</keyword>
<dbReference type="Pfam" id="PF06479">
    <property type="entry name" value="Ribonuc_2-5A"/>
    <property type="match status" value="1"/>
</dbReference>
<name>A0A2G9U7E7_TELCI</name>
<dbReference type="OrthoDB" id="63989at2759"/>
<dbReference type="GO" id="GO:0006397">
    <property type="term" value="P:mRNA processing"/>
    <property type="evidence" value="ECO:0007669"/>
    <property type="project" value="InterPro"/>
</dbReference>
<evidence type="ECO:0000256" key="1">
    <source>
        <dbReference type="ARBA" id="ARBA00022729"/>
    </source>
</evidence>
<keyword evidence="3" id="KW-0067">ATP-binding</keyword>
<keyword evidence="6" id="KW-1185">Reference proteome</keyword>
<sequence>MGNMYFAELKKDVSDRIEKEDDSSSVVRRLEKNARTVVAGNWRNNICEPLAADLRKFRTYKGHSVRDLLRAMRNKKHHYRELPEEVQKSLGKIPNEFLCYFTSRFPLANLPLGKTEKGQGKGYTLRNWQCLSSRAKKGDAQPSLPLVYGDGRYFACVGREVSIAAKDRLWALDGGVKLLMCIIRKKNTLPVKQLKI</sequence>
<evidence type="ECO:0000313" key="5">
    <source>
        <dbReference type="EMBL" id="PIO66197.1"/>
    </source>
</evidence>
<accession>A0A2G9U7E7</accession>
<feature type="domain" description="KEN" evidence="4">
    <location>
        <begin position="3"/>
        <end position="134"/>
    </location>
</feature>
<dbReference type="InterPro" id="IPR038357">
    <property type="entry name" value="KEN_sf"/>
</dbReference>
<dbReference type="PROSITE" id="PS51392">
    <property type="entry name" value="KEN"/>
    <property type="match status" value="1"/>
</dbReference>
<dbReference type="InterPro" id="IPR045133">
    <property type="entry name" value="IRE1/2-like"/>
</dbReference>
<organism evidence="5 6">
    <name type="scientific">Teladorsagia circumcincta</name>
    <name type="common">Brown stomach worm</name>
    <name type="synonym">Ostertagia circumcincta</name>
    <dbReference type="NCBI Taxonomy" id="45464"/>
    <lineage>
        <taxon>Eukaryota</taxon>
        <taxon>Metazoa</taxon>
        <taxon>Ecdysozoa</taxon>
        <taxon>Nematoda</taxon>
        <taxon>Chromadorea</taxon>
        <taxon>Rhabditida</taxon>
        <taxon>Rhabditina</taxon>
        <taxon>Rhabditomorpha</taxon>
        <taxon>Strongyloidea</taxon>
        <taxon>Trichostrongylidae</taxon>
        <taxon>Teladorsagia</taxon>
    </lineage>
</organism>
<dbReference type="GO" id="GO:0004521">
    <property type="term" value="F:RNA endonuclease activity"/>
    <property type="evidence" value="ECO:0007669"/>
    <property type="project" value="InterPro"/>
</dbReference>
<evidence type="ECO:0000256" key="3">
    <source>
        <dbReference type="ARBA" id="ARBA00022840"/>
    </source>
</evidence>
<dbReference type="GO" id="GO:0070059">
    <property type="term" value="P:intrinsic apoptotic signaling pathway in response to endoplasmic reticulum stress"/>
    <property type="evidence" value="ECO:0007669"/>
    <property type="project" value="TreeGrafter"/>
</dbReference>
<dbReference type="CDD" id="cd10422">
    <property type="entry name" value="RNase_Ire1"/>
    <property type="match status" value="1"/>
</dbReference>
<evidence type="ECO:0000259" key="4">
    <source>
        <dbReference type="PROSITE" id="PS51392"/>
    </source>
</evidence>
<reference evidence="5 6" key="1">
    <citation type="submission" date="2015-09" db="EMBL/GenBank/DDBJ databases">
        <title>Draft genome of the parasitic nematode Teladorsagia circumcincta isolate WARC Sus (inbred).</title>
        <authorList>
            <person name="Mitreva M."/>
        </authorList>
    </citation>
    <scope>NUCLEOTIDE SEQUENCE [LARGE SCALE GENOMIC DNA]</scope>
    <source>
        <strain evidence="5 6">S</strain>
    </source>
</reference>
<protein>
    <submittedName>
        <fullName evidence="5">Ribonuclease 2-5A</fullName>
    </submittedName>
</protein>
<keyword evidence="1" id="KW-0732">Signal</keyword>
<proteinExistence type="predicted"/>
<gene>
    <name evidence="5" type="ORF">TELCIR_12101</name>
</gene>
<dbReference type="Proteomes" id="UP000230423">
    <property type="component" value="Unassembled WGS sequence"/>
</dbReference>
<dbReference type="PANTHER" id="PTHR13954:SF6">
    <property type="entry name" value="NON-SPECIFIC SERINE_THREONINE PROTEIN KINASE"/>
    <property type="match status" value="1"/>
</dbReference>
<dbReference type="PANTHER" id="PTHR13954">
    <property type="entry name" value="IRE1-RELATED"/>
    <property type="match status" value="1"/>
</dbReference>
<dbReference type="GO" id="GO:0005524">
    <property type="term" value="F:ATP binding"/>
    <property type="evidence" value="ECO:0007669"/>
    <property type="project" value="UniProtKB-KW"/>
</dbReference>